<dbReference type="SUPFAM" id="SSF47384">
    <property type="entry name" value="Homodimeric domain of signal transducing histidine kinase"/>
    <property type="match status" value="1"/>
</dbReference>
<evidence type="ECO:0000256" key="3">
    <source>
        <dbReference type="ARBA" id="ARBA00012438"/>
    </source>
</evidence>
<dbReference type="SUPFAM" id="SSF158472">
    <property type="entry name" value="HAMP domain-like"/>
    <property type="match status" value="1"/>
</dbReference>
<dbReference type="EC" id="2.7.13.3" evidence="3"/>
<dbReference type="SMART" id="SM00388">
    <property type="entry name" value="HisKA"/>
    <property type="match status" value="1"/>
</dbReference>
<keyword evidence="10 11" id="KW-0472">Membrane</keyword>
<keyword evidence="4" id="KW-1003">Cell membrane</keyword>
<dbReference type="Pfam" id="PF02743">
    <property type="entry name" value="dCache_1"/>
    <property type="match status" value="1"/>
</dbReference>
<keyword evidence="5" id="KW-0597">Phosphoprotein</keyword>
<dbReference type="Pfam" id="PF02518">
    <property type="entry name" value="HATPase_c"/>
    <property type="match status" value="1"/>
</dbReference>
<dbReference type="Pfam" id="PF00512">
    <property type="entry name" value="HisKA"/>
    <property type="match status" value="1"/>
</dbReference>
<keyword evidence="9 11" id="KW-1133">Transmembrane helix</keyword>
<dbReference type="InterPro" id="IPR003660">
    <property type="entry name" value="HAMP_dom"/>
</dbReference>
<evidence type="ECO:0000256" key="8">
    <source>
        <dbReference type="ARBA" id="ARBA00022777"/>
    </source>
</evidence>
<proteinExistence type="predicted"/>
<dbReference type="InterPro" id="IPR003594">
    <property type="entry name" value="HATPase_dom"/>
</dbReference>
<dbReference type="Gene3D" id="3.30.565.10">
    <property type="entry name" value="Histidine kinase-like ATPase, C-terminal domain"/>
    <property type="match status" value="1"/>
</dbReference>
<keyword evidence="7 11" id="KW-0812">Transmembrane</keyword>
<evidence type="ECO:0000256" key="10">
    <source>
        <dbReference type="ARBA" id="ARBA00023136"/>
    </source>
</evidence>
<name>A0A0F9CWZ4_9ZZZZ</name>
<keyword evidence="6" id="KW-0808">Transferase</keyword>
<dbReference type="InterPro" id="IPR036890">
    <property type="entry name" value="HATPase_C_sf"/>
</dbReference>
<evidence type="ECO:0000259" key="12">
    <source>
        <dbReference type="PROSITE" id="PS50109"/>
    </source>
</evidence>
<dbReference type="Pfam" id="PF00672">
    <property type="entry name" value="HAMP"/>
    <property type="match status" value="1"/>
</dbReference>
<dbReference type="CDD" id="cd00082">
    <property type="entry name" value="HisKA"/>
    <property type="match status" value="1"/>
</dbReference>
<evidence type="ECO:0000256" key="5">
    <source>
        <dbReference type="ARBA" id="ARBA00022553"/>
    </source>
</evidence>
<dbReference type="Gene3D" id="1.10.287.130">
    <property type="match status" value="1"/>
</dbReference>
<feature type="domain" description="Histidine kinase" evidence="12">
    <location>
        <begin position="383"/>
        <end position="544"/>
    </location>
</feature>
<dbReference type="PANTHER" id="PTHR42878">
    <property type="entry name" value="TWO-COMPONENT HISTIDINE KINASE"/>
    <property type="match status" value="1"/>
</dbReference>
<evidence type="ECO:0000256" key="2">
    <source>
        <dbReference type="ARBA" id="ARBA00004651"/>
    </source>
</evidence>
<dbReference type="Gene3D" id="3.30.450.20">
    <property type="entry name" value="PAS domain"/>
    <property type="match status" value="1"/>
</dbReference>
<evidence type="ECO:0000256" key="4">
    <source>
        <dbReference type="ARBA" id="ARBA00022475"/>
    </source>
</evidence>
<dbReference type="GO" id="GO:0007234">
    <property type="term" value="P:osmosensory signaling via phosphorelay pathway"/>
    <property type="evidence" value="ECO:0007669"/>
    <property type="project" value="TreeGrafter"/>
</dbReference>
<keyword evidence="8" id="KW-0418">Kinase</keyword>
<dbReference type="EMBL" id="LAZR01034188">
    <property type="protein sequence ID" value="KKL46011.1"/>
    <property type="molecule type" value="Genomic_DNA"/>
</dbReference>
<reference evidence="14" key="1">
    <citation type="journal article" date="2015" name="Nature">
        <title>Complex archaea that bridge the gap between prokaryotes and eukaryotes.</title>
        <authorList>
            <person name="Spang A."/>
            <person name="Saw J.H."/>
            <person name="Jorgensen S.L."/>
            <person name="Zaremba-Niedzwiedzka K."/>
            <person name="Martijn J."/>
            <person name="Lind A.E."/>
            <person name="van Eijk R."/>
            <person name="Schleper C."/>
            <person name="Guy L."/>
            <person name="Ettema T.J."/>
        </authorList>
    </citation>
    <scope>NUCLEOTIDE SEQUENCE</scope>
</reference>
<dbReference type="InterPro" id="IPR005467">
    <property type="entry name" value="His_kinase_dom"/>
</dbReference>
<evidence type="ECO:0000256" key="7">
    <source>
        <dbReference type="ARBA" id="ARBA00022692"/>
    </source>
</evidence>
<evidence type="ECO:0000256" key="11">
    <source>
        <dbReference type="SAM" id="Phobius"/>
    </source>
</evidence>
<dbReference type="GO" id="GO:0030295">
    <property type="term" value="F:protein kinase activator activity"/>
    <property type="evidence" value="ECO:0007669"/>
    <property type="project" value="TreeGrafter"/>
</dbReference>
<evidence type="ECO:0000256" key="9">
    <source>
        <dbReference type="ARBA" id="ARBA00022989"/>
    </source>
</evidence>
<evidence type="ECO:0000259" key="13">
    <source>
        <dbReference type="PROSITE" id="PS50885"/>
    </source>
</evidence>
<dbReference type="InterPro" id="IPR033479">
    <property type="entry name" value="dCache_1"/>
</dbReference>
<dbReference type="PROSITE" id="PS50109">
    <property type="entry name" value="HIS_KIN"/>
    <property type="match status" value="1"/>
</dbReference>
<comment type="subcellular location">
    <subcellularLocation>
        <location evidence="2">Cell membrane</location>
        <topology evidence="2">Multi-pass membrane protein</topology>
    </subcellularLocation>
</comment>
<dbReference type="GO" id="GO:0005886">
    <property type="term" value="C:plasma membrane"/>
    <property type="evidence" value="ECO:0007669"/>
    <property type="project" value="UniProtKB-SubCell"/>
</dbReference>
<dbReference type="Gene3D" id="6.10.340.10">
    <property type="match status" value="1"/>
</dbReference>
<organism evidence="14">
    <name type="scientific">marine sediment metagenome</name>
    <dbReference type="NCBI Taxonomy" id="412755"/>
    <lineage>
        <taxon>unclassified sequences</taxon>
        <taxon>metagenomes</taxon>
        <taxon>ecological metagenomes</taxon>
    </lineage>
</organism>
<feature type="transmembrane region" description="Helical" evidence="11">
    <location>
        <begin position="12"/>
        <end position="33"/>
    </location>
</feature>
<dbReference type="CDD" id="cd06225">
    <property type="entry name" value="HAMP"/>
    <property type="match status" value="1"/>
</dbReference>
<dbReference type="SUPFAM" id="SSF55874">
    <property type="entry name" value="ATPase domain of HSP90 chaperone/DNA topoisomerase II/histidine kinase"/>
    <property type="match status" value="1"/>
</dbReference>
<feature type="domain" description="HAMP" evidence="13">
    <location>
        <begin position="302"/>
        <end position="354"/>
    </location>
</feature>
<dbReference type="SMART" id="SM00304">
    <property type="entry name" value="HAMP"/>
    <property type="match status" value="1"/>
</dbReference>
<evidence type="ECO:0000256" key="1">
    <source>
        <dbReference type="ARBA" id="ARBA00000085"/>
    </source>
</evidence>
<comment type="catalytic activity">
    <reaction evidence="1">
        <text>ATP + protein L-histidine = ADP + protein N-phospho-L-histidine.</text>
        <dbReference type="EC" id="2.7.13.3"/>
    </reaction>
</comment>
<protein>
    <recommendedName>
        <fullName evidence="3">histidine kinase</fullName>
        <ecNumber evidence="3">2.7.13.3</ecNumber>
    </recommendedName>
</protein>
<dbReference type="InterPro" id="IPR036097">
    <property type="entry name" value="HisK_dim/P_sf"/>
</dbReference>
<comment type="caution">
    <text evidence="14">The sequence shown here is derived from an EMBL/GenBank/DDBJ whole genome shotgun (WGS) entry which is preliminary data.</text>
</comment>
<feature type="non-terminal residue" evidence="14">
    <location>
        <position position="544"/>
    </location>
</feature>
<gene>
    <name evidence="14" type="ORF">LCGC14_2349890</name>
</gene>
<dbReference type="GO" id="GO:0000155">
    <property type="term" value="F:phosphorelay sensor kinase activity"/>
    <property type="evidence" value="ECO:0007669"/>
    <property type="project" value="InterPro"/>
</dbReference>
<evidence type="ECO:0000313" key="14">
    <source>
        <dbReference type="EMBL" id="KKL46011.1"/>
    </source>
</evidence>
<dbReference type="AlphaFoldDB" id="A0A0F9CWZ4"/>
<accession>A0A0F9CWZ4</accession>
<feature type="transmembrane region" description="Helical" evidence="11">
    <location>
        <begin position="278"/>
        <end position="300"/>
    </location>
</feature>
<dbReference type="InterPro" id="IPR050351">
    <property type="entry name" value="BphY/WalK/GraS-like"/>
</dbReference>
<dbReference type="GO" id="GO:0000156">
    <property type="term" value="F:phosphorelay response regulator activity"/>
    <property type="evidence" value="ECO:0007669"/>
    <property type="project" value="TreeGrafter"/>
</dbReference>
<dbReference type="InterPro" id="IPR003661">
    <property type="entry name" value="HisK_dim/P_dom"/>
</dbReference>
<dbReference type="PANTHER" id="PTHR42878:SF15">
    <property type="entry name" value="BACTERIOPHYTOCHROME"/>
    <property type="match status" value="1"/>
</dbReference>
<sequence length="544" mass="61655">MKKGIRKRFRVACIGMGVGPLLVIGFVISWQSYKTQLEQAKIYQREVNRRAAVEIASFINTAEDHLRAMFRFQDLKSLNPSRQSEILSQILTHKDALYNNLFYDIALIDCNEEILSYNSLYGNTSRRHYSERFRVNDFLSEVCSNSTYYGPIDFEEDTGEPFMTIAVPITEVRSGHVWGTIAAHIRFKVIWDIVGGIEIGEKGLVYLVDQQNRVVAHPDPSVVLLGTRFQVPAKDGIQKGSAGNTVILVSDFIFIGQQTLRLVTERPVKEAMSLTFAMLWQIFIIIFLALAVSLLFGLIAERQIVKPVELLAKMALEIGAGDLTQQVKYDQKNEIGDLAGAFNIMTGKLQKTISSMEQQIRERKQAMKELEVANTELDDFAYIVSHDLKAPLRGISQLSGWIVKDYGDVIDEAGKELIDLLMRRVVRMHRLIEGVLQYSKVGRIRETIQSVDLNALVAEVVDTVDPPDNIRVTVEERLPTVRGEMIRLKQVFQNLIDNAVKFMDKKDGEINISCVNDGTHWKIIVSDNGPGIEKIYHEKIFKIF</sequence>
<evidence type="ECO:0000256" key="6">
    <source>
        <dbReference type="ARBA" id="ARBA00022679"/>
    </source>
</evidence>
<dbReference type="PROSITE" id="PS50885">
    <property type="entry name" value="HAMP"/>
    <property type="match status" value="1"/>
</dbReference>